<feature type="region of interest" description="Disordered" evidence="17">
    <location>
        <begin position="150"/>
        <end position="184"/>
    </location>
</feature>
<dbReference type="Proteomes" id="UP000693946">
    <property type="component" value="Linkage Group LG13"/>
</dbReference>
<dbReference type="InterPro" id="IPR000203">
    <property type="entry name" value="GPS"/>
</dbReference>
<dbReference type="SUPFAM" id="SSF81321">
    <property type="entry name" value="Family A G protein-coupled receptor-like"/>
    <property type="match status" value="1"/>
</dbReference>
<dbReference type="InterPro" id="IPR017983">
    <property type="entry name" value="GPCR_2_secretin-like_CS"/>
</dbReference>
<evidence type="ECO:0000313" key="22">
    <source>
        <dbReference type="Proteomes" id="UP000693946"/>
    </source>
</evidence>
<dbReference type="GO" id="GO:0016324">
    <property type="term" value="C:apical plasma membrane"/>
    <property type="evidence" value="ECO:0007669"/>
    <property type="project" value="UniProtKB-SubCell"/>
</dbReference>
<accession>A0AAV6SFN3</accession>
<dbReference type="InterPro" id="IPR058857">
    <property type="entry name" value="GAIN_ADGRG2/6"/>
</dbReference>
<keyword evidence="13" id="KW-0807">Transducer</keyword>
<evidence type="ECO:0000256" key="4">
    <source>
        <dbReference type="ARBA" id="ARBA00022553"/>
    </source>
</evidence>
<keyword evidence="12" id="KW-0325">Glycoprotein</keyword>
<dbReference type="SMART" id="SM00303">
    <property type="entry name" value="GPS"/>
    <property type="match status" value="1"/>
</dbReference>
<organism evidence="21 22">
    <name type="scientific">Solea senegalensis</name>
    <name type="common">Senegalese sole</name>
    <dbReference type="NCBI Taxonomy" id="28829"/>
    <lineage>
        <taxon>Eukaryota</taxon>
        <taxon>Metazoa</taxon>
        <taxon>Chordata</taxon>
        <taxon>Craniata</taxon>
        <taxon>Vertebrata</taxon>
        <taxon>Euteleostomi</taxon>
        <taxon>Actinopterygii</taxon>
        <taxon>Neopterygii</taxon>
        <taxon>Teleostei</taxon>
        <taxon>Neoteleostei</taxon>
        <taxon>Acanthomorphata</taxon>
        <taxon>Carangaria</taxon>
        <taxon>Pleuronectiformes</taxon>
        <taxon>Pleuronectoidei</taxon>
        <taxon>Soleidae</taxon>
        <taxon>Solea</taxon>
    </lineage>
</organism>
<comment type="similarity">
    <text evidence="2">Belongs to the G-protein coupled receptor 2 family. Adhesion G-protein coupled receptor (ADGR) subfamily.</text>
</comment>
<feature type="transmembrane region" description="Helical" evidence="18">
    <location>
        <begin position="905"/>
        <end position="928"/>
    </location>
</feature>
<evidence type="ECO:0000256" key="17">
    <source>
        <dbReference type="SAM" id="MobiDB-lite"/>
    </source>
</evidence>
<keyword evidence="22" id="KW-1185">Reference proteome</keyword>
<dbReference type="Pfam" id="PF01825">
    <property type="entry name" value="GPS"/>
    <property type="match status" value="1"/>
</dbReference>
<dbReference type="FunFam" id="2.60.220.50:FF:000003">
    <property type="entry name" value="adhesion G-protein coupled receptor G2 isoform X2"/>
    <property type="match status" value="1"/>
</dbReference>
<feature type="transmembrane region" description="Helical" evidence="18">
    <location>
        <begin position="975"/>
        <end position="999"/>
    </location>
</feature>
<keyword evidence="4" id="KW-0597">Phosphoprotein</keyword>
<comment type="caution">
    <text evidence="21">The sequence shown here is derived from an EMBL/GenBank/DDBJ whole genome shotgun (WGS) entry which is preliminary data.</text>
</comment>
<evidence type="ECO:0000256" key="6">
    <source>
        <dbReference type="ARBA" id="ARBA00022729"/>
    </source>
</evidence>
<dbReference type="Pfam" id="PF00002">
    <property type="entry name" value="7tm_2"/>
    <property type="match status" value="1"/>
</dbReference>
<dbReference type="GO" id="GO:0007189">
    <property type="term" value="P:adenylate cyclase-activating G protein-coupled receptor signaling pathway"/>
    <property type="evidence" value="ECO:0007669"/>
    <property type="project" value="TreeGrafter"/>
</dbReference>
<feature type="transmembrane region" description="Helical" evidence="18">
    <location>
        <begin position="1060"/>
        <end position="1089"/>
    </location>
</feature>
<evidence type="ECO:0000256" key="15">
    <source>
        <dbReference type="ARBA" id="ARBA00083924"/>
    </source>
</evidence>
<evidence type="ECO:0000256" key="7">
    <source>
        <dbReference type="ARBA" id="ARBA00022989"/>
    </source>
</evidence>
<dbReference type="PANTHER" id="PTHR12011">
    <property type="entry name" value="ADHESION G-PROTEIN COUPLED RECEPTOR"/>
    <property type="match status" value="1"/>
</dbReference>
<keyword evidence="6" id="KW-0732">Signal</keyword>
<sequence>MLCKKSEELKQAPRICSCGFSWRRRMKHPGIRRLYWLQILLVVLLADQASCVETSTEPSIIDTIPITAAQTSVYYFLDVTVFVTGQKKDESDIKAWLDQVLQNKLGDCVSPRKSTTSKQISSANETTAATTAAAITTAATTITDGATAITEATTPTAAPTTTATTTTPLSSTSAETTTAATTTVTASTAATTTTAATATTATTTTPAPKITAATTRAATLTTVPTTTTATTTAATTTKAPTTPATITTSTQAATSQSSSSSDAGSTERSLVIRKDTPLKSPIMAQLHKEREVRQVSGSLTETSRLSETAGIFQGSEVSCDVKTGIRTTQCSVTLQLRQSLAPCCILRTLCAASKTSSDIHVVGKEASPVDGLKAECSSKPEGKSCVYNGPVRKSCDESGTAYEEVVSCRPEPKNNTCTCSTYCNGTDAYYTLQLSLRNPEVQLSDVLPKSSTPKETSICTDDSCSSATIATLLKEHKMDCESTTAHSRSCSVILRFDRQLPICNVSSFMKDMIGSSELITFNGLVTRAALCGNISDSSLSSEFTWHNSEIKPATVCSDQPVILTCEKEKAVVVELQEQCVPDTLTTVSPNVTTMEPNTTSSINVTSSPLNTTVTTTMNTTANVSITTAALSAEDRAYALLEMTRNMSKLNSSQVDYVVSELQDILSGQVTISLILGNISVHIVSNLIGGTPEQLANSAASVIGIVDTVGLKLVLDQTETLLSRALALSVKPADGTNFQETSFSISDPSNVQVRGDSSAPQGSITLPSSLTQHLTSEQQQLASRVLFHFYQRSTVFQDKSMGTHKLNSGILGASVANLSISGLKDNVTINLKNTEPIPDDFVPVCVFWDSASNSGSGGWNPEGCSVLNSTDNITTCSCNHLTSFAILLDLSRETLTDRLHATILTFITYIGCGVSAIFLSITLLTYLAFEKLRKDIPSKILIQLCLALLMLNLVFLCDAWLALYPEAVGLCISTAWFLHYFLLVSFTWMGLEAVHMYVALVKVFNSYISHYMLRFSLVGWGVPMLVVIIVIAIDKDNYGLVSYGRFPDGTSDDFCWLKNDIAFYVAVVAYFCVIFLFNFAMLIVVLVQLCRIKRQNPHNAQHRTTFQDVRSVLGITILLGLTWGFAFFAWGPVNLAFMYLFAIFNSLQGFFIFVFHCLVKDNVRKQWRVYLCCGRLRLAENSEWSRTATQKTMKKSSVTGFSSLPSSRSLQSHSSSSSSSFLANDTTERINGIGSPFVDRIITADEEPTLDVVANEVNMQNRNQHTS</sequence>
<dbReference type="PROSITE" id="PS50261">
    <property type="entry name" value="G_PROTEIN_RECEP_F2_4"/>
    <property type="match status" value="1"/>
</dbReference>
<evidence type="ECO:0000256" key="1">
    <source>
        <dbReference type="ARBA" id="ARBA00004424"/>
    </source>
</evidence>
<comment type="subunit">
    <text evidence="16">Heterodimer of 2 chains generated by proteolytic processing; the large extracellular N-terminal fragment and the membrane-bound C-terminal fragment predominantly remain associated and non-covalently linked. Interacts with CFTR.</text>
</comment>
<evidence type="ECO:0000256" key="18">
    <source>
        <dbReference type="SAM" id="Phobius"/>
    </source>
</evidence>
<feature type="region of interest" description="Disordered" evidence="17">
    <location>
        <begin position="207"/>
        <end position="284"/>
    </location>
</feature>
<dbReference type="GO" id="GO:0007166">
    <property type="term" value="P:cell surface receptor signaling pathway"/>
    <property type="evidence" value="ECO:0007669"/>
    <property type="project" value="InterPro"/>
</dbReference>
<keyword evidence="3" id="KW-1003">Cell membrane</keyword>
<keyword evidence="5 18" id="KW-0812">Transmembrane</keyword>
<evidence type="ECO:0000256" key="8">
    <source>
        <dbReference type="ARBA" id="ARBA00023040"/>
    </source>
</evidence>
<feature type="domain" description="G-protein coupled receptors family 2 profile 2" evidence="20">
    <location>
        <begin position="903"/>
        <end position="1159"/>
    </location>
</feature>
<name>A0AAV6SFN3_SOLSE</name>
<keyword evidence="9 18" id="KW-0472">Membrane</keyword>
<evidence type="ECO:0000313" key="21">
    <source>
        <dbReference type="EMBL" id="KAG7515728.1"/>
    </source>
</evidence>
<keyword evidence="8" id="KW-0297">G-protein coupled receptor</keyword>
<evidence type="ECO:0000256" key="11">
    <source>
        <dbReference type="ARBA" id="ARBA00023170"/>
    </source>
</evidence>
<dbReference type="EMBL" id="JAGKHQ010000005">
    <property type="protein sequence ID" value="KAG7515728.1"/>
    <property type="molecule type" value="Genomic_DNA"/>
</dbReference>
<evidence type="ECO:0000256" key="3">
    <source>
        <dbReference type="ARBA" id="ARBA00022475"/>
    </source>
</evidence>
<keyword evidence="7 18" id="KW-1133">Transmembrane helix</keyword>
<evidence type="ECO:0000259" key="19">
    <source>
        <dbReference type="PROSITE" id="PS50221"/>
    </source>
</evidence>
<dbReference type="PROSITE" id="PS50221">
    <property type="entry name" value="GAIN_B"/>
    <property type="match status" value="1"/>
</dbReference>
<evidence type="ECO:0000256" key="2">
    <source>
        <dbReference type="ARBA" id="ARBA00007343"/>
    </source>
</evidence>
<dbReference type="PROSITE" id="PS00650">
    <property type="entry name" value="G_PROTEIN_RECEP_F2_2"/>
    <property type="match status" value="1"/>
</dbReference>
<dbReference type="InterPro" id="IPR057244">
    <property type="entry name" value="GAIN_B"/>
</dbReference>
<dbReference type="InterPro" id="IPR000832">
    <property type="entry name" value="GPCR_2_secretin-like"/>
</dbReference>
<dbReference type="InterPro" id="IPR017981">
    <property type="entry name" value="GPCR_2-like_7TM"/>
</dbReference>
<dbReference type="GO" id="GO:0004930">
    <property type="term" value="F:G protein-coupled receptor activity"/>
    <property type="evidence" value="ECO:0007669"/>
    <property type="project" value="UniProtKB-KW"/>
</dbReference>
<feature type="transmembrane region" description="Helical" evidence="18">
    <location>
        <begin position="1110"/>
        <end position="1129"/>
    </location>
</feature>
<evidence type="ECO:0000256" key="10">
    <source>
        <dbReference type="ARBA" id="ARBA00023157"/>
    </source>
</evidence>
<reference evidence="21 22" key="1">
    <citation type="journal article" date="2021" name="Sci. Rep.">
        <title>Chromosome anchoring in Senegalese sole (Solea senegalensis) reveals sex-associated markers and genome rearrangements in flatfish.</title>
        <authorList>
            <person name="Guerrero-Cozar I."/>
            <person name="Gomez-Garrido J."/>
            <person name="Berbel C."/>
            <person name="Martinez-Blanch J.F."/>
            <person name="Alioto T."/>
            <person name="Claros M.G."/>
            <person name="Gagnaire P.A."/>
            <person name="Manchado M."/>
        </authorList>
    </citation>
    <scope>NUCLEOTIDE SEQUENCE [LARGE SCALE GENOMIC DNA]</scope>
    <source>
        <strain evidence="21">Sse05_10M</strain>
    </source>
</reference>
<feature type="transmembrane region" description="Helical" evidence="18">
    <location>
        <begin position="940"/>
        <end position="963"/>
    </location>
</feature>
<feature type="compositionally biased region" description="Low complexity" evidence="17">
    <location>
        <begin position="207"/>
        <end position="261"/>
    </location>
</feature>
<feature type="domain" description="GAIN-B" evidence="19">
    <location>
        <begin position="740"/>
        <end position="893"/>
    </location>
</feature>
<keyword evidence="10" id="KW-1015">Disulfide bond</keyword>
<evidence type="ECO:0000256" key="13">
    <source>
        <dbReference type="ARBA" id="ARBA00023224"/>
    </source>
</evidence>
<keyword evidence="11 21" id="KW-0675">Receptor</keyword>
<dbReference type="AlphaFoldDB" id="A0AAV6SFN3"/>
<dbReference type="PANTHER" id="PTHR12011:SF264">
    <property type="entry name" value="ADHESION G-PROTEIN COUPLED RECEPTOR G2"/>
    <property type="match status" value="1"/>
</dbReference>
<evidence type="ECO:0000256" key="14">
    <source>
        <dbReference type="ARBA" id="ARBA00069918"/>
    </source>
</evidence>
<evidence type="ECO:0000259" key="20">
    <source>
        <dbReference type="PROSITE" id="PS50261"/>
    </source>
</evidence>
<evidence type="ECO:0000256" key="5">
    <source>
        <dbReference type="ARBA" id="ARBA00022692"/>
    </source>
</evidence>
<feature type="transmembrane region" description="Helical" evidence="18">
    <location>
        <begin position="1135"/>
        <end position="1158"/>
    </location>
</feature>
<evidence type="ECO:0000256" key="9">
    <source>
        <dbReference type="ARBA" id="ARBA00023136"/>
    </source>
</evidence>
<dbReference type="Pfam" id="PF26574">
    <property type="entry name" value="GAIN_ADGRG2"/>
    <property type="match status" value="1"/>
</dbReference>
<gene>
    <name evidence="21" type="ORF">JOB18_014624</name>
</gene>
<evidence type="ECO:0000256" key="16">
    <source>
        <dbReference type="ARBA" id="ARBA00093560"/>
    </source>
</evidence>
<proteinExistence type="inferred from homology"/>
<protein>
    <recommendedName>
        <fullName evidence="14">Adhesion G-protein coupled receptor G2</fullName>
    </recommendedName>
    <alternativeName>
        <fullName evidence="15">G-protein coupled receptor 64</fullName>
    </alternativeName>
</protein>
<evidence type="ECO:0000256" key="12">
    <source>
        <dbReference type="ARBA" id="ARBA00023180"/>
    </source>
</evidence>
<dbReference type="FunFam" id="1.20.1070.10:FF:000043">
    <property type="entry name" value="adhesion G-protein coupled receptor G2 isoform X1"/>
    <property type="match status" value="1"/>
</dbReference>
<feature type="transmembrane region" description="Helical" evidence="18">
    <location>
        <begin position="1011"/>
        <end position="1032"/>
    </location>
</feature>
<comment type="subcellular location">
    <subcellularLocation>
        <location evidence="1">Apical cell membrane</location>
        <topology evidence="1">Multi-pass membrane protein</topology>
    </subcellularLocation>
</comment>